<reference evidence="3" key="1">
    <citation type="submission" date="2012-11" db="EMBL/GenBank/DDBJ databases">
        <authorList>
            <person name="Lucero-Rivera Y.E."/>
            <person name="Tovar-Ramirez D."/>
        </authorList>
    </citation>
    <scope>NUCLEOTIDE SEQUENCE</scope>
    <source>
        <tissue evidence="3">Salivary gland</tissue>
    </source>
</reference>
<evidence type="ECO:0008006" key="4">
    <source>
        <dbReference type="Google" id="ProtNLM"/>
    </source>
</evidence>
<feature type="chain" id="PRO_5003982164" description="Gustatory receptor" evidence="2">
    <location>
        <begin position="25"/>
        <end position="112"/>
    </location>
</feature>
<evidence type="ECO:0000256" key="1">
    <source>
        <dbReference type="SAM" id="Phobius"/>
    </source>
</evidence>
<feature type="transmembrane region" description="Helical" evidence="1">
    <location>
        <begin position="89"/>
        <end position="111"/>
    </location>
</feature>
<feature type="transmembrane region" description="Helical" evidence="1">
    <location>
        <begin position="34"/>
        <end position="52"/>
    </location>
</feature>
<accession>L7MMW6</accession>
<evidence type="ECO:0000256" key="2">
    <source>
        <dbReference type="SAM" id="SignalP"/>
    </source>
</evidence>
<dbReference type="EMBL" id="GACK01000115">
    <property type="protein sequence ID" value="JAA64919.1"/>
    <property type="molecule type" value="mRNA"/>
</dbReference>
<proteinExistence type="evidence at transcript level"/>
<reference evidence="3" key="2">
    <citation type="journal article" date="2015" name="J. Proteomics">
        <title>Sexual differences in the sialomes of the zebra tick, Rhipicephalus pulchellus.</title>
        <authorList>
            <person name="Tan A.W."/>
            <person name="Francischetti I.M."/>
            <person name="Slovak M."/>
            <person name="Kini R.M."/>
            <person name="Ribeiro J.M."/>
        </authorList>
    </citation>
    <scope>NUCLEOTIDE SEQUENCE</scope>
    <source>
        <tissue evidence="3">Salivary gland</tissue>
    </source>
</reference>
<keyword evidence="1" id="KW-0812">Transmembrane</keyword>
<feature type="signal peptide" evidence="2">
    <location>
        <begin position="1"/>
        <end position="24"/>
    </location>
</feature>
<protein>
    <recommendedName>
        <fullName evidence="4">Gustatory receptor</fullName>
    </recommendedName>
</protein>
<sequence>MSSSLYFFLHLFSLSLYLSPPSSPSPFLSLFLCPSLFSFSYISRFPFLYLLFSLDFFLHRFFSLFLASHFSMSSSLYFFLHLFSLSLYFSLPISPTPFLSFFLHLLSLFLFI</sequence>
<dbReference type="AlphaFoldDB" id="L7MMW6"/>
<name>L7MMW6_RHIPC</name>
<keyword evidence="2" id="KW-0732">Signal</keyword>
<feature type="transmembrane region" description="Helical" evidence="1">
    <location>
        <begin position="64"/>
        <end position="83"/>
    </location>
</feature>
<organism evidence="3">
    <name type="scientific">Rhipicephalus pulchellus</name>
    <name type="common">Yellow backed tick</name>
    <name type="synonym">Dermacentor pulchellus</name>
    <dbReference type="NCBI Taxonomy" id="72859"/>
    <lineage>
        <taxon>Eukaryota</taxon>
        <taxon>Metazoa</taxon>
        <taxon>Ecdysozoa</taxon>
        <taxon>Arthropoda</taxon>
        <taxon>Chelicerata</taxon>
        <taxon>Arachnida</taxon>
        <taxon>Acari</taxon>
        <taxon>Parasitiformes</taxon>
        <taxon>Ixodida</taxon>
        <taxon>Ixodoidea</taxon>
        <taxon>Ixodidae</taxon>
        <taxon>Rhipicephalinae</taxon>
        <taxon>Rhipicephalus</taxon>
        <taxon>Rhipicephalus</taxon>
    </lineage>
</organism>
<evidence type="ECO:0000313" key="3">
    <source>
        <dbReference type="EMBL" id="JAA64919.1"/>
    </source>
</evidence>
<keyword evidence="1" id="KW-1133">Transmembrane helix</keyword>
<keyword evidence="1" id="KW-0472">Membrane</keyword>
<feature type="non-terminal residue" evidence="3">
    <location>
        <position position="112"/>
    </location>
</feature>